<dbReference type="VEuPathDB" id="FungiDB:SMAC_09304"/>
<dbReference type="FunFam" id="3.30.2140.20:FF:000003">
    <property type="entry name" value="Arylamine N-acetyltransferase 1"/>
    <property type="match status" value="1"/>
</dbReference>
<dbReference type="InterPro" id="IPR053710">
    <property type="entry name" value="Arylamine_NAT_domain_sf"/>
</dbReference>
<sequence length="366" mass="42133">MTSTTHTRALQTPILSFLLSLNLYIYRKTLLPLCSIRKKKKGAEEKTMLQPYTQDQLDRYFRHIGYSPKDAEDDLGRLATLQLHHMARVPFESLTLHYSKHHRLSLDLEDLYEKIVDRGRGGYCMEVNAFFGAVLRSLGYTLINVGGRVKAGDGEYKGWNHMVNIVTINNTRYLVDVGFGSNGSVHPVPLEHNRIFTTVSPVRGKLEYKSLSQHTDQASQRIWVYSTQENQSAPWKEMYCFAADMEFFPTDFEVMNLSTMTSPQSFFVQTVMCMWLLLNDDSHNDSDDEDDKKERQPGPGPIGVLILHKDYVKRRIGGKSEIIEHFESEEQRVEALERYFGIVLTRKEREAIRGLPSELKTRCGHC</sequence>
<proteinExistence type="inferred from homology"/>
<dbReference type="GO" id="GO:0016407">
    <property type="term" value="F:acetyltransferase activity"/>
    <property type="evidence" value="ECO:0007669"/>
    <property type="project" value="InterPro"/>
</dbReference>
<keyword evidence="2 3" id="KW-0808">Transferase</keyword>
<comment type="similarity">
    <text evidence="1 2">Belongs to the arylamine N-acetyltransferase family.</text>
</comment>
<dbReference type="InterPro" id="IPR038765">
    <property type="entry name" value="Papain-like_cys_pep_sf"/>
</dbReference>
<gene>
    <name evidence="3" type="primary">nat1</name>
</gene>
<dbReference type="InterPro" id="IPR001447">
    <property type="entry name" value="Arylamine_N-AcTrfase"/>
</dbReference>
<dbReference type="SUPFAM" id="SSF54001">
    <property type="entry name" value="Cysteine proteinases"/>
    <property type="match status" value="1"/>
</dbReference>
<organism evidence="3">
    <name type="scientific">Sordaria macrospora</name>
    <dbReference type="NCBI Taxonomy" id="5147"/>
    <lineage>
        <taxon>Eukaryota</taxon>
        <taxon>Fungi</taxon>
        <taxon>Dikarya</taxon>
        <taxon>Ascomycota</taxon>
        <taxon>Pezizomycotina</taxon>
        <taxon>Sordariomycetes</taxon>
        <taxon>Sordariomycetidae</taxon>
        <taxon>Sordariales</taxon>
        <taxon>Sordariaceae</taxon>
        <taxon>Sordaria</taxon>
    </lineage>
</organism>
<dbReference type="PRINTS" id="PR01543">
    <property type="entry name" value="ANATRNSFRASE"/>
</dbReference>
<dbReference type="Pfam" id="PF00797">
    <property type="entry name" value="Acetyltransf_2"/>
    <property type="match status" value="1"/>
</dbReference>
<evidence type="ECO:0000256" key="2">
    <source>
        <dbReference type="RuleBase" id="RU003452"/>
    </source>
</evidence>
<protein>
    <submittedName>
        <fullName evidence="3">Arylamine N-acetyltransferase 1</fullName>
    </submittedName>
</protein>
<dbReference type="EMBL" id="BN001439">
    <property type="protein sequence ID" value="CBL43345.1"/>
    <property type="molecule type" value="Genomic_DNA"/>
</dbReference>
<dbReference type="PANTHER" id="PTHR11786:SF0">
    <property type="entry name" value="ARYLAMINE N-ACETYLTRANSFERASE 4-RELATED"/>
    <property type="match status" value="1"/>
</dbReference>
<dbReference type="AlphaFoldDB" id="D8FSV6"/>
<dbReference type="PANTHER" id="PTHR11786">
    <property type="entry name" value="N-HYDROXYARYLAMINE O-ACETYLTRANSFERASE"/>
    <property type="match status" value="1"/>
</dbReference>
<accession>D8FSV6</accession>
<evidence type="ECO:0000256" key="1">
    <source>
        <dbReference type="ARBA" id="ARBA00006547"/>
    </source>
</evidence>
<keyword evidence="2" id="KW-0012">Acyltransferase</keyword>
<evidence type="ECO:0000313" key="3">
    <source>
        <dbReference type="EMBL" id="CBL43345.1"/>
    </source>
</evidence>
<dbReference type="Gene3D" id="3.30.2140.20">
    <property type="match status" value="1"/>
</dbReference>
<name>D8FSV6_SORMA</name>
<reference evidence="3" key="1">
    <citation type="journal article" date="2010" name="FEBS Lett.">
        <title>Comparative genomic and phylogenetic investigation of the xenobiotic metabolizing arylamine N-acetyltransferase enzyme family.</title>
        <authorList>
            <person name="Glenn A.E."/>
            <person name="Karagianni E.P."/>
            <person name="Ulndreaj A."/>
            <person name="Boukouvala S."/>
        </authorList>
    </citation>
    <scope>NUCLEOTIDE SEQUENCE</scope>
    <source>
        <strain evidence="3">K-hell</strain>
    </source>
</reference>